<evidence type="ECO:0000256" key="6">
    <source>
        <dbReference type="PIRSR" id="PIRSR028757-1"/>
    </source>
</evidence>
<evidence type="ECO:0000313" key="10">
    <source>
        <dbReference type="Proteomes" id="UP000595362"/>
    </source>
</evidence>
<evidence type="ECO:0000256" key="3">
    <source>
        <dbReference type="ARBA" id="ARBA00022670"/>
    </source>
</evidence>
<dbReference type="InterPro" id="IPR027461">
    <property type="entry name" value="Carboxypeptidase_A_C_sf"/>
</dbReference>
<dbReference type="Proteomes" id="UP000595362">
    <property type="component" value="Chromosome"/>
</dbReference>
<gene>
    <name evidence="9" type="ORF">HYS17_08990</name>
</gene>
<dbReference type="PANTHER" id="PTHR30237">
    <property type="entry name" value="MURAMOYLTETRAPEPTIDE CARBOXYPEPTIDASE"/>
    <property type="match status" value="1"/>
</dbReference>
<dbReference type="InterPro" id="IPR040449">
    <property type="entry name" value="Peptidase_S66_N"/>
</dbReference>
<keyword evidence="2 9" id="KW-0121">Carboxypeptidase</keyword>
<dbReference type="Gene3D" id="3.40.50.10740">
    <property type="entry name" value="Class I glutamine amidotransferase-like"/>
    <property type="match status" value="1"/>
</dbReference>
<sequence>MATFPTLNIGDTIGIMAPSNRTDRTKVDDAVKVLQSMGYKVKVHPQTHMQFYSSAGTAKDKVDAFHELWADPDVKAIMGARGGNQSGEMLTDINYKKIAAQPKILIGFSDVTSLLLAVNKHADIITFHGPLLNSILTMDQGQLTQCFRLLSGHQKIIDLSGSQEIRGGQVQGRLIGGNLSVLCSLMGTPYQPDFDGALLFLEDIGDELSRINRFFLQLKLAGVFNKISGLIVGDFSHMTDTGRVLFERPVKDIIAHHTHGTPFPIVTDAPFGHNDELITLPVGAQATLTTSQNSKLTLS</sequence>
<evidence type="ECO:0000256" key="1">
    <source>
        <dbReference type="ARBA" id="ARBA00010233"/>
    </source>
</evidence>
<feature type="domain" description="LD-carboxypeptidase N-terminal" evidence="7">
    <location>
        <begin position="13"/>
        <end position="129"/>
    </location>
</feature>
<keyword evidence="3" id="KW-0645">Protease</keyword>
<organism evidence="9 10">
    <name type="scientific">Micavibrio aeruginosavorus</name>
    <dbReference type="NCBI Taxonomy" id="349221"/>
    <lineage>
        <taxon>Bacteria</taxon>
        <taxon>Pseudomonadati</taxon>
        <taxon>Bdellovibrionota</taxon>
        <taxon>Bdellovibrionia</taxon>
        <taxon>Bdellovibrionales</taxon>
        <taxon>Pseudobdellovibrionaceae</taxon>
        <taxon>Micavibrio</taxon>
    </lineage>
</organism>
<dbReference type="GO" id="GO:0006508">
    <property type="term" value="P:proteolysis"/>
    <property type="evidence" value="ECO:0007669"/>
    <property type="project" value="UniProtKB-KW"/>
</dbReference>
<dbReference type="InterPro" id="IPR003507">
    <property type="entry name" value="S66_fam"/>
</dbReference>
<dbReference type="InterPro" id="IPR027478">
    <property type="entry name" value="LdcA_N"/>
</dbReference>
<feature type="domain" description="LD-carboxypeptidase C-terminal" evidence="8">
    <location>
        <begin position="171"/>
        <end position="288"/>
    </location>
</feature>
<dbReference type="CDD" id="cd07025">
    <property type="entry name" value="Peptidase_S66"/>
    <property type="match status" value="1"/>
</dbReference>
<dbReference type="AlphaFoldDB" id="A0A7T5R174"/>
<dbReference type="PIRSF" id="PIRSF028757">
    <property type="entry name" value="LD-carboxypeptidase"/>
    <property type="match status" value="1"/>
</dbReference>
<dbReference type="PANTHER" id="PTHR30237:SF2">
    <property type="entry name" value="MUREIN TETRAPEPTIDE CARBOXYPEPTIDASE"/>
    <property type="match status" value="1"/>
</dbReference>
<accession>A0A7T5R174</accession>
<dbReference type="EMBL" id="CP066681">
    <property type="protein sequence ID" value="QQG35647.1"/>
    <property type="molecule type" value="Genomic_DNA"/>
</dbReference>
<name>A0A7T5R174_9BACT</name>
<evidence type="ECO:0000256" key="5">
    <source>
        <dbReference type="ARBA" id="ARBA00022825"/>
    </source>
</evidence>
<comment type="similarity">
    <text evidence="1">Belongs to the peptidase S66 family.</text>
</comment>
<dbReference type="InterPro" id="IPR029062">
    <property type="entry name" value="Class_I_gatase-like"/>
</dbReference>
<dbReference type="GO" id="GO:0008236">
    <property type="term" value="F:serine-type peptidase activity"/>
    <property type="evidence" value="ECO:0007669"/>
    <property type="project" value="UniProtKB-KW"/>
</dbReference>
<evidence type="ECO:0000313" key="9">
    <source>
        <dbReference type="EMBL" id="QQG35647.1"/>
    </source>
</evidence>
<proteinExistence type="inferred from homology"/>
<dbReference type="SUPFAM" id="SSF141986">
    <property type="entry name" value="LD-carboxypeptidase A C-terminal domain-like"/>
    <property type="match status" value="1"/>
</dbReference>
<evidence type="ECO:0000256" key="4">
    <source>
        <dbReference type="ARBA" id="ARBA00022801"/>
    </source>
</evidence>
<keyword evidence="5" id="KW-0720">Serine protease</keyword>
<dbReference type="Pfam" id="PF17676">
    <property type="entry name" value="Peptidase_S66C"/>
    <property type="match status" value="1"/>
</dbReference>
<dbReference type="InterPro" id="IPR040921">
    <property type="entry name" value="Peptidase_S66C"/>
</dbReference>
<evidence type="ECO:0000259" key="8">
    <source>
        <dbReference type="Pfam" id="PF17676"/>
    </source>
</evidence>
<feature type="active site" description="Charge relay system" evidence="6">
    <location>
        <position position="202"/>
    </location>
</feature>
<feature type="active site" description="Charge relay system" evidence="6">
    <location>
        <position position="273"/>
    </location>
</feature>
<dbReference type="GO" id="GO:0004180">
    <property type="term" value="F:carboxypeptidase activity"/>
    <property type="evidence" value="ECO:0007669"/>
    <property type="project" value="UniProtKB-KW"/>
</dbReference>
<keyword evidence="4" id="KW-0378">Hydrolase</keyword>
<dbReference type="Gene3D" id="3.50.30.60">
    <property type="entry name" value="LD-carboxypeptidase A C-terminal domain-like"/>
    <property type="match status" value="1"/>
</dbReference>
<evidence type="ECO:0000259" key="7">
    <source>
        <dbReference type="Pfam" id="PF02016"/>
    </source>
</evidence>
<evidence type="ECO:0000256" key="2">
    <source>
        <dbReference type="ARBA" id="ARBA00022645"/>
    </source>
</evidence>
<reference evidence="9 10" key="1">
    <citation type="submission" date="2020-07" db="EMBL/GenBank/DDBJ databases">
        <title>Huge and variable diversity of episymbiotic CPR bacteria and DPANN archaea in groundwater ecosystems.</title>
        <authorList>
            <person name="He C.Y."/>
            <person name="Keren R."/>
            <person name="Whittaker M."/>
            <person name="Farag I.F."/>
            <person name="Doudna J."/>
            <person name="Cate J.H.D."/>
            <person name="Banfield J.F."/>
        </authorList>
    </citation>
    <scope>NUCLEOTIDE SEQUENCE [LARGE SCALE GENOMIC DNA]</scope>
    <source>
        <strain evidence="9">NC_groundwater_70_Ag_B-0.1um_54_66</strain>
    </source>
</reference>
<feature type="active site" description="Nucleophile" evidence="6">
    <location>
        <position position="109"/>
    </location>
</feature>
<protein>
    <submittedName>
        <fullName evidence="9">LD-carboxypeptidase</fullName>
    </submittedName>
</protein>
<dbReference type="Pfam" id="PF02016">
    <property type="entry name" value="Peptidase_S66"/>
    <property type="match status" value="1"/>
</dbReference>
<dbReference type="SUPFAM" id="SSF52317">
    <property type="entry name" value="Class I glutamine amidotransferase-like"/>
    <property type="match status" value="1"/>
</dbReference>